<dbReference type="InterPro" id="IPR001783">
    <property type="entry name" value="Lumazine-bd"/>
</dbReference>
<dbReference type="PANTHER" id="PTHR21098:SF12">
    <property type="entry name" value="RIBOFLAVIN SYNTHASE"/>
    <property type="match status" value="1"/>
</dbReference>
<dbReference type="NCBIfam" id="TIGR00187">
    <property type="entry name" value="ribE"/>
    <property type="match status" value="1"/>
</dbReference>
<name>A0A1B7KXF4_PARTM</name>
<gene>
    <name evidence="12" type="ORF">A7K69_03045</name>
</gene>
<dbReference type="RefSeq" id="WP_064550047.1">
    <property type="nucleotide sequence ID" value="NZ_LXMA01000001.1"/>
</dbReference>
<dbReference type="OrthoDB" id="9788537at2"/>
<dbReference type="EC" id="2.5.1.9" evidence="4 9"/>
<dbReference type="AlphaFoldDB" id="A0A1B7KXF4"/>
<feature type="repeat" description="Lumazine-binding" evidence="10">
    <location>
        <begin position="1"/>
        <end position="96"/>
    </location>
</feature>
<keyword evidence="8" id="KW-0677">Repeat</keyword>
<dbReference type="NCBIfam" id="NF009566">
    <property type="entry name" value="PRK13020.1"/>
    <property type="match status" value="1"/>
</dbReference>
<dbReference type="InterPro" id="IPR026017">
    <property type="entry name" value="Lumazine-bd_dom"/>
</dbReference>
<comment type="pathway">
    <text evidence="3">Cofactor biosynthesis; riboflavin biosynthesis; riboflavin from 2-hydroxy-3-oxobutyl phosphate and 5-amino-6-(D-ribitylamino)uracil: step 2/2.</text>
</comment>
<evidence type="ECO:0000256" key="6">
    <source>
        <dbReference type="ARBA" id="ARBA00022619"/>
    </source>
</evidence>
<keyword evidence="7" id="KW-0808">Transferase</keyword>
<dbReference type="EMBL" id="LXMA01000001">
    <property type="protein sequence ID" value="OAT74704.1"/>
    <property type="molecule type" value="Genomic_DNA"/>
</dbReference>
<comment type="function">
    <text evidence="2">Catalyzes the dismutation of two molecules of 6,7-dimethyl-8-ribityllumazine, resulting in the formation of riboflavin and 5-amino-6-(D-ribitylamino)uracil.</text>
</comment>
<dbReference type="FunFam" id="2.40.30.20:FF:000004">
    <property type="entry name" value="Riboflavin synthase, alpha subunit"/>
    <property type="match status" value="1"/>
</dbReference>
<comment type="catalytic activity">
    <reaction evidence="1">
        <text>2 6,7-dimethyl-8-(1-D-ribityl)lumazine + H(+) = 5-amino-6-(D-ribitylamino)uracil + riboflavin</text>
        <dbReference type="Rhea" id="RHEA:20772"/>
        <dbReference type="ChEBI" id="CHEBI:15378"/>
        <dbReference type="ChEBI" id="CHEBI:15934"/>
        <dbReference type="ChEBI" id="CHEBI:57986"/>
        <dbReference type="ChEBI" id="CHEBI:58201"/>
        <dbReference type="EC" id="2.5.1.9"/>
    </reaction>
</comment>
<dbReference type="Pfam" id="PF00677">
    <property type="entry name" value="Lum_binding"/>
    <property type="match status" value="2"/>
</dbReference>
<dbReference type="NCBIfam" id="NF006767">
    <property type="entry name" value="PRK09289.1"/>
    <property type="match status" value="1"/>
</dbReference>
<protein>
    <recommendedName>
        <fullName evidence="5 9">Riboflavin synthase</fullName>
        <ecNumber evidence="4 9">2.5.1.9</ecNumber>
    </recommendedName>
</protein>
<evidence type="ECO:0000256" key="10">
    <source>
        <dbReference type="PROSITE-ProRule" id="PRU00524"/>
    </source>
</evidence>
<evidence type="ECO:0000256" key="4">
    <source>
        <dbReference type="ARBA" id="ARBA00012827"/>
    </source>
</evidence>
<dbReference type="GO" id="GO:0009231">
    <property type="term" value="P:riboflavin biosynthetic process"/>
    <property type="evidence" value="ECO:0007669"/>
    <property type="project" value="UniProtKB-KW"/>
</dbReference>
<dbReference type="GO" id="GO:0004746">
    <property type="term" value="F:riboflavin synthase activity"/>
    <property type="evidence" value="ECO:0007669"/>
    <property type="project" value="UniProtKB-UniRule"/>
</dbReference>
<feature type="domain" description="Lumazine-binding" evidence="11">
    <location>
        <begin position="1"/>
        <end position="96"/>
    </location>
</feature>
<comment type="caution">
    <text evidence="12">The sequence shown here is derived from an EMBL/GenBank/DDBJ whole genome shotgun (WGS) entry which is preliminary data.</text>
</comment>
<dbReference type="Proteomes" id="UP000078290">
    <property type="component" value="Unassembled WGS sequence"/>
</dbReference>
<organism evidence="12 13">
    <name type="scientific">Parageobacillus thermoglucosidasius</name>
    <name type="common">Geobacillus thermoglucosidasius</name>
    <dbReference type="NCBI Taxonomy" id="1426"/>
    <lineage>
        <taxon>Bacteria</taxon>
        <taxon>Bacillati</taxon>
        <taxon>Bacillota</taxon>
        <taxon>Bacilli</taxon>
        <taxon>Bacillales</taxon>
        <taxon>Anoxybacillaceae</taxon>
        <taxon>Parageobacillus</taxon>
    </lineage>
</organism>
<keyword evidence="6" id="KW-0686">Riboflavin biosynthesis</keyword>
<dbReference type="PIRSF" id="PIRSF000498">
    <property type="entry name" value="Riboflavin_syn_A"/>
    <property type="match status" value="1"/>
</dbReference>
<dbReference type="InterPro" id="IPR017938">
    <property type="entry name" value="Riboflavin_synthase-like_b-brl"/>
</dbReference>
<evidence type="ECO:0000256" key="9">
    <source>
        <dbReference type="NCBIfam" id="TIGR00187"/>
    </source>
</evidence>
<evidence type="ECO:0000259" key="11">
    <source>
        <dbReference type="PROSITE" id="PS51177"/>
    </source>
</evidence>
<evidence type="ECO:0000256" key="7">
    <source>
        <dbReference type="ARBA" id="ARBA00022679"/>
    </source>
</evidence>
<dbReference type="FunFam" id="2.40.30.20:FF:000006">
    <property type="entry name" value="Riboflavin synthase, alpha subunit"/>
    <property type="match status" value="1"/>
</dbReference>
<dbReference type="InterPro" id="IPR023366">
    <property type="entry name" value="ATP_synth_asu-like_sf"/>
</dbReference>
<feature type="domain" description="Lumazine-binding" evidence="11">
    <location>
        <begin position="97"/>
        <end position="193"/>
    </location>
</feature>
<dbReference type="PANTHER" id="PTHR21098">
    <property type="entry name" value="RIBOFLAVIN SYNTHASE ALPHA CHAIN"/>
    <property type="match status" value="1"/>
</dbReference>
<accession>A0A1B7KXF4</accession>
<reference evidence="13" key="1">
    <citation type="submission" date="2016-05" db="EMBL/GenBank/DDBJ databases">
        <authorList>
            <person name="Wang W."/>
            <person name="Zhu L."/>
        </authorList>
    </citation>
    <scope>NUCLEOTIDE SEQUENCE [LARGE SCALE GENOMIC DNA]</scope>
    <source>
        <strain evidence="13">W-2</strain>
    </source>
</reference>
<evidence type="ECO:0000313" key="12">
    <source>
        <dbReference type="EMBL" id="OAT74704.1"/>
    </source>
</evidence>
<evidence type="ECO:0000256" key="8">
    <source>
        <dbReference type="ARBA" id="ARBA00022737"/>
    </source>
</evidence>
<dbReference type="Gene3D" id="2.40.30.20">
    <property type="match status" value="2"/>
</dbReference>
<evidence type="ECO:0000256" key="3">
    <source>
        <dbReference type="ARBA" id="ARBA00004887"/>
    </source>
</evidence>
<dbReference type="CDD" id="cd00402">
    <property type="entry name" value="Riboflavin_synthase_like"/>
    <property type="match status" value="1"/>
</dbReference>
<feature type="repeat" description="Lumazine-binding" evidence="10">
    <location>
        <begin position="97"/>
        <end position="193"/>
    </location>
</feature>
<evidence type="ECO:0000256" key="5">
    <source>
        <dbReference type="ARBA" id="ARBA00013950"/>
    </source>
</evidence>
<evidence type="ECO:0000256" key="2">
    <source>
        <dbReference type="ARBA" id="ARBA00002803"/>
    </source>
</evidence>
<dbReference type="SUPFAM" id="SSF63380">
    <property type="entry name" value="Riboflavin synthase domain-like"/>
    <property type="match status" value="2"/>
</dbReference>
<proteinExistence type="predicted"/>
<sequence length="215" mass="23482">MFTGIIEEIGTIEQIRQSGEAIVMTIGAKKILEDVHVGDSIAVNGVCLTVTSFTKRSFTVDVMPETVRATSLRTLTRGSKVNLERAMSANGRFGGHFVSGHVDGVGEIIRKWPVANAVYYEVQIPKELRKYMILKGSVAVDGTSLTIFGLTDDTFTISLIPHTRAATILGDKQPGDIVNIECDVIGKYVSQFMEGKKEGAKSAITLEFLERHGYK</sequence>
<evidence type="ECO:0000256" key="1">
    <source>
        <dbReference type="ARBA" id="ARBA00000968"/>
    </source>
</evidence>
<evidence type="ECO:0000313" key="13">
    <source>
        <dbReference type="Proteomes" id="UP000078290"/>
    </source>
</evidence>
<dbReference type="PROSITE" id="PS51177">
    <property type="entry name" value="LUMAZINE_BIND"/>
    <property type="match status" value="2"/>
</dbReference>